<dbReference type="GO" id="GO:0016829">
    <property type="term" value="F:lyase activity"/>
    <property type="evidence" value="ECO:0007669"/>
    <property type="project" value="UniProtKB-KW"/>
</dbReference>
<gene>
    <name evidence="1" type="ORF">SAMN05216481_10836</name>
</gene>
<dbReference type="InterPro" id="IPR004155">
    <property type="entry name" value="PBS_lyase_HEAT"/>
</dbReference>
<dbReference type="SMART" id="SM00567">
    <property type="entry name" value="EZ_HEAT"/>
    <property type="match status" value="3"/>
</dbReference>
<dbReference type="AlphaFoldDB" id="A0A1H9G2C0"/>
<accession>A0A1H9G2C0</accession>
<dbReference type="STRING" id="403935.SAMN05216481_10836"/>
<proteinExistence type="predicted"/>
<keyword evidence="2" id="KW-1185">Reference proteome</keyword>
<evidence type="ECO:0000313" key="1">
    <source>
        <dbReference type="EMBL" id="SEQ43848.1"/>
    </source>
</evidence>
<dbReference type="EMBL" id="FOET01000008">
    <property type="protein sequence ID" value="SEQ43848.1"/>
    <property type="molecule type" value="Genomic_DNA"/>
</dbReference>
<dbReference type="Gene3D" id="1.25.10.10">
    <property type="entry name" value="Leucine-rich Repeat Variant"/>
    <property type="match status" value="1"/>
</dbReference>
<dbReference type="SUPFAM" id="SSF48371">
    <property type="entry name" value="ARM repeat"/>
    <property type="match status" value="1"/>
</dbReference>
<protein>
    <submittedName>
        <fullName evidence="1">PBS lyase HEAT-like repeat-containing protein</fullName>
    </submittedName>
</protein>
<dbReference type="Pfam" id="PF03130">
    <property type="entry name" value="HEAT_PBS"/>
    <property type="match status" value="1"/>
</dbReference>
<organism evidence="1 2">
    <name type="scientific">Streptomyces radiopugnans</name>
    <dbReference type="NCBI Taxonomy" id="403935"/>
    <lineage>
        <taxon>Bacteria</taxon>
        <taxon>Bacillati</taxon>
        <taxon>Actinomycetota</taxon>
        <taxon>Actinomycetes</taxon>
        <taxon>Kitasatosporales</taxon>
        <taxon>Streptomycetaceae</taxon>
        <taxon>Streptomyces</taxon>
    </lineage>
</organism>
<reference evidence="1 2" key="1">
    <citation type="submission" date="2016-10" db="EMBL/GenBank/DDBJ databases">
        <authorList>
            <person name="de Groot N.N."/>
        </authorList>
    </citation>
    <scope>NUCLEOTIDE SEQUENCE [LARGE SCALE GENOMIC DNA]</scope>
    <source>
        <strain evidence="1 2">CGMCC 4.3519</strain>
    </source>
</reference>
<dbReference type="Proteomes" id="UP000199055">
    <property type="component" value="Unassembled WGS sequence"/>
</dbReference>
<keyword evidence="1" id="KW-0456">Lyase</keyword>
<dbReference type="InterPro" id="IPR016024">
    <property type="entry name" value="ARM-type_fold"/>
</dbReference>
<evidence type="ECO:0000313" key="2">
    <source>
        <dbReference type="Proteomes" id="UP000199055"/>
    </source>
</evidence>
<name>A0A1H9G2C0_9ACTN</name>
<sequence length="197" mass="21321">MPVGRAGTVDREMVDRLRAEADPEEYGRLLALARRDTAAARDALAAELTAPARPLWARELAACTLGRAGDSRAFETLVFLLNHRDPARCAAAARALLRLGDPRTARAAAALATNELRTSYALHPVRLLAALRAPQSAPTLIRVLDRLLAGPVHHWQVARACVEGLGALGDPRARLVLLAAREREELRAAADEALRRL</sequence>
<dbReference type="InterPro" id="IPR011989">
    <property type="entry name" value="ARM-like"/>
</dbReference>